<dbReference type="Proteomes" id="UP001589733">
    <property type="component" value="Unassembled WGS sequence"/>
</dbReference>
<organism evidence="2 3">
    <name type="scientific">Deinococcus oregonensis</name>
    <dbReference type="NCBI Taxonomy" id="1805970"/>
    <lineage>
        <taxon>Bacteria</taxon>
        <taxon>Thermotogati</taxon>
        <taxon>Deinococcota</taxon>
        <taxon>Deinococci</taxon>
        <taxon>Deinococcales</taxon>
        <taxon>Deinococcaceae</taxon>
        <taxon>Deinococcus</taxon>
    </lineage>
</organism>
<dbReference type="EMBL" id="JBHLYR010000091">
    <property type="protein sequence ID" value="MFB9995464.1"/>
    <property type="molecule type" value="Genomic_DNA"/>
</dbReference>
<evidence type="ECO:0000313" key="3">
    <source>
        <dbReference type="Proteomes" id="UP001589733"/>
    </source>
</evidence>
<keyword evidence="3" id="KW-1185">Reference proteome</keyword>
<gene>
    <name evidence="2" type="ORF">ACFFLM_26385</name>
</gene>
<name>A0ABV6B6S8_9DEIO</name>
<protein>
    <submittedName>
        <fullName evidence="2">Uncharacterized protein</fullName>
    </submittedName>
</protein>
<sequence length="66" mass="7529">MTLEDVLLRAERLLEDALESEKQCAAFYEREAVQEKKRVQKARLPPEEATPQEEQQQSPESGDGQA</sequence>
<feature type="compositionally biased region" description="Low complexity" evidence="1">
    <location>
        <begin position="47"/>
        <end position="60"/>
    </location>
</feature>
<comment type="caution">
    <text evidence="2">The sequence shown here is derived from an EMBL/GenBank/DDBJ whole genome shotgun (WGS) entry which is preliminary data.</text>
</comment>
<evidence type="ECO:0000313" key="2">
    <source>
        <dbReference type="EMBL" id="MFB9995464.1"/>
    </source>
</evidence>
<reference evidence="2 3" key="1">
    <citation type="submission" date="2024-09" db="EMBL/GenBank/DDBJ databases">
        <authorList>
            <person name="Sun Q."/>
            <person name="Mori K."/>
        </authorList>
    </citation>
    <scope>NUCLEOTIDE SEQUENCE [LARGE SCALE GENOMIC DNA]</scope>
    <source>
        <strain evidence="2 3">JCM 13503</strain>
    </source>
</reference>
<evidence type="ECO:0000256" key="1">
    <source>
        <dbReference type="SAM" id="MobiDB-lite"/>
    </source>
</evidence>
<proteinExistence type="predicted"/>
<dbReference type="RefSeq" id="WP_380017421.1">
    <property type="nucleotide sequence ID" value="NZ_JBHLYR010000091.1"/>
</dbReference>
<accession>A0ABV6B6S8</accession>
<feature type="region of interest" description="Disordered" evidence="1">
    <location>
        <begin position="35"/>
        <end position="66"/>
    </location>
</feature>